<feature type="region of interest" description="Disordered" evidence="1">
    <location>
        <begin position="1"/>
        <end position="21"/>
    </location>
</feature>
<proteinExistence type="predicted"/>
<reference evidence="2" key="1">
    <citation type="submission" date="2021-05" db="EMBL/GenBank/DDBJ databases">
        <authorList>
            <person name="Arsene-Ploetze F."/>
        </authorList>
    </citation>
    <scope>NUCLEOTIDE SEQUENCE</scope>
    <source>
        <strain evidence="2">DSM 42138</strain>
    </source>
</reference>
<evidence type="ECO:0000256" key="1">
    <source>
        <dbReference type="SAM" id="MobiDB-lite"/>
    </source>
</evidence>
<protein>
    <submittedName>
        <fullName evidence="2">Uncharacterized protein</fullName>
    </submittedName>
</protein>
<dbReference type="EMBL" id="CAJSLV010000046">
    <property type="protein sequence ID" value="CAG6392654.1"/>
    <property type="molecule type" value="Genomic_DNA"/>
</dbReference>
<dbReference type="Proteomes" id="UP001152519">
    <property type="component" value="Unassembled WGS sequence"/>
</dbReference>
<gene>
    <name evidence="2" type="ORF">SCOCK_180031</name>
</gene>
<accession>A0A9W4GQG5</accession>
<evidence type="ECO:0000313" key="2">
    <source>
        <dbReference type="EMBL" id="CAG6392654.1"/>
    </source>
</evidence>
<name>A0A9W4GQG5_9ACTN</name>
<evidence type="ECO:0000313" key="3">
    <source>
        <dbReference type="Proteomes" id="UP001152519"/>
    </source>
</evidence>
<organism evidence="2 3">
    <name type="scientific">Actinacidiphila cocklensis</name>
    <dbReference type="NCBI Taxonomy" id="887465"/>
    <lineage>
        <taxon>Bacteria</taxon>
        <taxon>Bacillati</taxon>
        <taxon>Actinomycetota</taxon>
        <taxon>Actinomycetes</taxon>
        <taxon>Kitasatosporales</taxon>
        <taxon>Streptomycetaceae</taxon>
        <taxon>Actinacidiphila</taxon>
    </lineage>
</organism>
<dbReference type="AlphaFoldDB" id="A0A9W4GQG5"/>
<comment type="caution">
    <text evidence="2">The sequence shown here is derived from an EMBL/GenBank/DDBJ whole genome shotgun (WGS) entry which is preliminary data.</text>
</comment>
<keyword evidence="3" id="KW-1185">Reference proteome</keyword>
<sequence length="21" mass="2480">MEALSPNRIEMESQCVTRTRQ</sequence>